<evidence type="ECO:0000313" key="5">
    <source>
        <dbReference type="Proteomes" id="UP000243081"/>
    </source>
</evidence>
<dbReference type="Pfam" id="PF21666">
    <property type="entry name" value="DUF4246_N"/>
    <property type="match status" value="1"/>
</dbReference>
<dbReference type="AlphaFoldDB" id="A0A179IFM4"/>
<accession>A0A179IFM4</accession>
<dbReference type="OrthoDB" id="415532at2759"/>
<dbReference type="OMA" id="WKQERLS"/>
<feature type="compositionally biased region" description="Acidic residues" evidence="1">
    <location>
        <begin position="843"/>
        <end position="861"/>
    </location>
</feature>
<dbReference type="InterPro" id="IPR025340">
    <property type="entry name" value="DUF4246"/>
</dbReference>
<dbReference type="PANTHER" id="PTHR33119:SF1">
    <property type="entry name" value="FE2OG DIOXYGENASE DOMAIN-CONTAINING PROTEIN"/>
    <property type="match status" value="1"/>
</dbReference>
<feature type="compositionally biased region" description="Acidic residues" evidence="1">
    <location>
        <begin position="686"/>
        <end position="741"/>
    </location>
</feature>
<dbReference type="InterPro" id="IPR049207">
    <property type="entry name" value="DUF4246_N"/>
</dbReference>
<keyword evidence="5" id="KW-1185">Reference proteome</keyword>
<feature type="region of interest" description="Disordered" evidence="1">
    <location>
        <begin position="667"/>
        <end position="766"/>
    </location>
</feature>
<dbReference type="EMBL" id="LUKN01001347">
    <property type="protein sequence ID" value="OAR01145.1"/>
    <property type="molecule type" value="Genomic_DNA"/>
</dbReference>
<comment type="caution">
    <text evidence="4">The sequence shown here is derived from an EMBL/GenBank/DDBJ whole genome shotgun (WGS) entry which is preliminary data.</text>
</comment>
<protein>
    <submittedName>
        <fullName evidence="4">Uncharacterized protein</fullName>
    </submittedName>
</protein>
<feature type="compositionally biased region" description="Basic and acidic residues" evidence="1">
    <location>
        <begin position="528"/>
        <end position="538"/>
    </location>
</feature>
<feature type="compositionally biased region" description="Polar residues" evidence="1">
    <location>
        <begin position="932"/>
        <end position="942"/>
    </location>
</feature>
<gene>
    <name evidence="4" type="ORF">LLEC1_05188</name>
</gene>
<dbReference type="Proteomes" id="UP000243081">
    <property type="component" value="Unassembled WGS sequence"/>
</dbReference>
<feature type="compositionally biased region" description="Polar residues" evidence="1">
    <location>
        <begin position="1"/>
        <end position="13"/>
    </location>
</feature>
<feature type="compositionally biased region" description="Basic and acidic residues" evidence="1">
    <location>
        <begin position="947"/>
        <end position="956"/>
    </location>
</feature>
<organism evidence="4 5">
    <name type="scientific">Cordyceps confragosa</name>
    <name type="common">Lecanicillium lecanii</name>
    <dbReference type="NCBI Taxonomy" id="2714763"/>
    <lineage>
        <taxon>Eukaryota</taxon>
        <taxon>Fungi</taxon>
        <taxon>Dikarya</taxon>
        <taxon>Ascomycota</taxon>
        <taxon>Pezizomycotina</taxon>
        <taxon>Sordariomycetes</taxon>
        <taxon>Hypocreomycetidae</taxon>
        <taxon>Hypocreales</taxon>
        <taxon>Cordycipitaceae</taxon>
        <taxon>Akanthomyces</taxon>
    </lineage>
</organism>
<evidence type="ECO:0000259" key="2">
    <source>
        <dbReference type="Pfam" id="PF14033"/>
    </source>
</evidence>
<feature type="compositionally biased region" description="Basic and acidic residues" evidence="1">
    <location>
        <begin position="742"/>
        <end position="766"/>
    </location>
</feature>
<feature type="compositionally biased region" description="Low complexity" evidence="1">
    <location>
        <begin position="889"/>
        <end position="901"/>
    </location>
</feature>
<evidence type="ECO:0000259" key="3">
    <source>
        <dbReference type="Pfam" id="PF21666"/>
    </source>
</evidence>
<feature type="compositionally biased region" description="Basic and acidic residues" evidence="1">
    <location>
        <begin position="964"/>
        <end position="980"/>
    </location>
</feature>
<dbReference type="PANTHER" id="PTHR33119">
    <property type="entry name" value="IFI3P"/>
    <property type="match status" value="1"/>
</dbReference>
<reference evidence="4 5" key="1">
    <citation type="submission" date="2016-03" db="EMBL/GenBank/DDBJ databases">
        <title>Fine-scale spatial genetic structure of a fungal parasite of coffee scale insects.</title>
        <authorList>
            <person name="Jackson D."/>
            <person name="Zemenick K.A."/>
            <person name="Malloure B."/>
            <person name="Quandt C.A."/>
            <person name="James T.Y."/>
        </authorList>
    </citation>
    <scope>NUCLEOTIDE SEQUENCE [LARGE SCALE GENOMIC DNA]</scope>
    <source>
        <strain evidence="4 5">UM487</strain>
    </source>
</reference>
<feature type="compositionally biased region" description="Polar residues" evidence="1">
    <location>
        <begin position="546"/>
        <end position="562"/>
    </location>
</feature>
<evidence type="ECO:0000313" key="4">
    <source>
        <dbReference type="EMBL" id="OAR01145.1"/>
    </source>
</evidence>
<feature type="region of interest" description="Disordered" evidence="1">
    <location>
        <begin position="1"/>
        <end position="31"/>
    </location>
</feature>
<sequence>MITGNDEATQQALTGVIEPPEPPSATESFDPLEGGPTWLRKERHKSNLILHPGSSANSDSFVIGQSYSVQPRHKIRGNFTLEISPGQQRPPAEMESLTSDTIIHFNHGRAERVKLKRAFPRFLDGDDFVEHNNTGGPRHVPGIHVAVNFERLPHIQFSHGFGVWKQERLSSPELAMIQLINDITEESNWHKTVFNFDVVKKWKQTAISRFNLDSNLWDWCLFELAKKAKEHSEKSPSILALDSASRIYKSDCLKETALFEHLTQGTQGRSISPWLYPFIYAGSPIRTDGKVVRLDNVRDCIGGGTVPPKPFWDNDRWSGEERYFSKTSQWLATDLKFSENSVQFSSPINNLHPLKHKPLYAAIEGLVSESLSTWDQVLLYKSLQRNGPRVKPQRKRCRTCTDIADNSCSCTIELNNFAQWSQGFISPGTMDPPEDKNWSAASAMDGLYSSSRKLYNDISLRQAFADRGLQVYVELSSLELRVDGSMSKESSQRLQWCLSGNRNERIVATTLICLRRENIQEGSGKMSFRAETKPRSWSDEDPPDCNTGSSSGNPSALISGTPVQPPFQKLVTIDLPTGRTITFPNALQHRFEPLKLDNESKLGALQFLAVHLVDPHYVLCSTRHVPPQSVAWWWEAAKLGFVFRRFKIPAEVRRIIADYAIGRGCGHSMQDEESENEGAGHANDGVDGDEEDGDGDDDGGGDDEDGDDGDGDDGNTDDDDGDDSSDGDDDGDGDGDGDVEPETARQSRFMRDCSPEKPQEERPIRLEAAVRMREKAFDEHESVMDAVNGSRIYGVASGHRGWFRKTANTSVPLDHSDPDEAEYPTVNAATAESGEIVPAPEMSDSDEEDYSDEESDADGEDPAPNGEGPAGDQANQGQSQQPPEEEITEQAAAEEQIAGEQTAEEQIAEQLSSERLSVERSDAGSELDEVDSYSNEGTSFMATGTFDDARYREQADTSRSLRRPRSEEPEAFERIQRRRL</sequence>
<proteinExistence type="predicted"/>
<name>A0A179IFM4_CORDF</name>
<dbReference type="Pfam" id="PF14033">
    <property type="entry name" value="DUF4246"/>
    <property type="match status" value="1"/>
</dbReference>
<feature type="domain" description="DUF4246" evidence="3">
    <location>
        <begin position="141"/>
        <end position="204"/>
    </location>
</feature>
<dbReference type="InterPro" id="IPR049192">
    <property type="entry name" value="DUF4246_C"/>
</dbReference>
<feature type="region of interest" description="Disordered" evidence="1">
    <location>
        <begin position="809"/>
        <end position="980"/>
    </location>
</feature>
<feature type="region of interest" description="Disordered" evidence="1">
    <location>
        <begin position="524"/>
        <end position="563"/>
    </location>
</feature>
<evidence type="ECO:0000256" key="1">
    <source>
        <dbReference type="SAM" id="MobiDB-lite"/>
    </source>
</evidence>
<feature type="domain" description="DUF4246" evidence="2">
    <location>
        <begin position="215"/>
        <end position="635"/>
    </location>
</feature>